<proteinExistence type="predicted"/>
<dbReference type="Proteomes" id="UP001497416">
    <property type="component" value="Unassembled WGS sequence"/>
</dbReference>
<dbReference type="RefSeq" id="WP_348711608.1">
    <property type="nucleotide sequence ID" value="NZ_CAXIXY010000004.1"/>
</dbReference>
<name>A0ABP1EKT4_9FLAO</name>
<dbReference type="PROSITE" id="PS51257">
    <property type="entry name" value="PROKAR_LIPOPROTEIN"/>
    <property type="match status" value="1"/>
</dbReference>
<evidence type="ECO:0000313" key="1">
    <source>
        <dbReference type="EMBL" id="CAL2083843.1"/>
    </source>
</evidence>
<comment type="caution">
    <text evidence="1">The sequence shown here is derived from an EMBL/GenBank/DDBJ whole genome shotgun (WGS) entry which is preliminary data.</text>
</comment>
<gene>
    <name evidence="1" type="ORF">T190607A01A_20203</name>
</gene>
<protein>
    <submittedName>
        <fullName evidence="1">Uncharacterized protein</fullName>
    </submittedName>
</protein>
<evidence type="ECO:0000313" key="2">
    <source>
        <dbReference type="Proteomes" id="UP001497416"/>
    </source>
</evidence>
<accession>A0ABP1EKT4</accession>
<sequence length="149" mass="17907">MVKRITWFLLICFMSMSCKNDNEKNKILLESNNLSNKFYEKEISQLRTYFENKSIEQPKAFKGDYDKIKIIEKSIIVINGLKTVSDKKEVIRKLKKKVQELIEIDTLTFVCLEINEKDEFLFDSVLENDCNRILYRVYKEFYRLNYAVF</sequence>
<dbReference type="EMBL" id="CAXIXY010000004">
    <property type="protein sequence ID" value="CAL2083843.1"/>
    <property type="molecule type" value="Genomic_DNA"/>
</dbReference>
<organism evidence="1 2">
    <name type="scientific">Tenacibaculum platacis</name>
    <dbReference type="NCBI Taxonomy" id="3137852"/>
    <lineage>
        <taxon>Bacteria</taxon>
        <taxon>Pseudomonadati</taxon>
        <taxon>Bacteroidota</taxon>
        <taxon>Flavobacteriia</taxon>
        <taxon>Flavobacteriales</taxon>
        <taxon>Flavobacteriaceae</taxon>
        <taxon>Tenacibaculum</taxon>
    </lineage>
</organism>
<keyword evidence="2" id="KW-1185">Reference proteome</keyword>
<reference evidence="1 2" key="1">
    <citation type="submission" date="2024-05" db="EMBL/GenBank/DDBJ databases">
        <authorList>
            <person name="Duchaud E."/>
        </authorList>
    </citation>
    <scope>NUCLEOTIDE SEQUENCE [LARGE SCALE GENOMIC DNA]</scope>
    <source>
        <strain evidence="1">Ena-SAMPLE-TAB-13-05-2024-13:56:06:370-140302</strain>
    </source>
</reference>